<dbReference type="SUPFAM" id="SSF48493">
    <property type="entry name" value="gene 59 helicase assembly protein"/>
    <property type="match status" value="1"/>
</dbReference>
<dbReference type="InterPro" id="IPR015086">
    <property type="entry name" value="Phage_T4_Gp59_C"/>
</dbReference>
<organism evidence="3 4">
    <name type="scientific">Synechococcus phage S-CAM7</name>
    <dbReference type="NCBI Taxonomy" id="1883368"/>
    <lineage>
        <taxon>Viruses</taxon>
        <taxon>Duplodnaviria</taxon>
        <taxon>Heunggongvirae</taxon>
        <taxon>Uroviricota</taxon>
        <taxon>Caudoviricetes</taxon>
        <taxon>Pantevenvirales</taxon>
        <taxon>Kyanoviridae</taxon>
        <taxon>Mazuvirus</taxon>
        <taxon>Mazuvirus scam7</taxon>
    </lineage>
</organism>
<dbReference type="InterPro" id="IPR037082">
    <property type="entry name" value="Phage_T4_Gp59_C_sf"/>
</dbReference>
<gene>
    <name evidence="3" type="ORF">CC030809_00274</name>
</gene>
<dbReference type="InterPro" id="IPR008944">
    <property type="entry name" value="Phage_T4_Gp59"/>
</dbReference>
<dbReference type="InterPro" id="IPR015085">
    <property type="entry name" value="Phage_T4_Gp59_N"/>
</dbReference>
<evidence type="ECO:0008006" key="5">
    <source>
        <dbReference type="Google" id="ProtNLM"/>
    </source>
</evidence>
<dbReference type="InterPro" id="IPR023197">
    <property type="entry name" value="Phage_T4_Gp59_dom_sf"/>
</dbReference>
<reference evidence="3 4" key="1">
    <citation type="submission" date="2020-06" db="EMBL/GenBank/DDBJ databases">
        <authorList>
            <person name="Puxty R.J."/>
            <person name="Weihe C."/>
            <person name="Marston M.F."/>
            <person name="Martiny J.B.H."/>
        </authorList>
    </citation>
    <scope>NUCLEOTIDE SEQUENCE [LARGE SCALE GENOMIC DNA]</scope>
    <source>
        <strain evidence="3">0809CC03</strain>
    </source>
</reference>
<dbReference type="Gene3D" id="1.10.8.60">
    <property type="match status" value="1"/>
</dbReference>
<dbReference type="Gene3D" id="1.10.220.50">
    <property type="entry name" value="Bacteriophage T4, Gp59, helicase assembly protein, C-terminal domain"/>
    <property type="match status" value="1"/>
</dbReference>
<evidence type="ECO:0000313" key="4">
    <source>
        <dbReference type="Proteomes" id="UP000510897"/>
    </source>
</evidence>
<proteinExistence type="inferred from homology"/>
<dbReference type="Proteomes" id="UP000510897">
    <property type="component" value="Segment"/>
</dbReference>
<evidence type="ECO:0000259" key="1">
    <source>
        <dbReference type="Pfam" id="PF08993"/>
    </source>
</evidence>
<evidence type="ECO:0000313" key="3">
    <source>
        <dbReference type="EMBL" id="QLF86322.1"/>
    </source>
</evidence>
<feature type="domain" description="Bacteriophage T4 Gp59 helicase assembly protein C-terminal" evidence="2">
    <location>
        <begin position="126"/>
        <end position="192"/>
    </location>
</feature>
<reference evidence="3 4" key="2">
    <citation type="submission" date="2020-07" db="EMBL/GenBank/DDBJ databases">
        <title>Signatures of coevolution in a cyanophage population.</title>
        <authorList>
            <person name="Abebe J."/>
        </authorList>
    </citation>
    <scope>NUCLEOTIDE SEQUENCE [LARGE SCALE GENOMIC DNA]</scope>
    <source>
        <strain evidence="3">0809CC03</strain>
    </source>
</reference>
<sequence length="196" mass="22992">MSPYDVYTTYLAMKKHFTDAKFDFFRYNGKTRASVTAFNKRKDKYFFERMSRKLSDDEVKMYFIANFVATENPSAVWVGEIMQSGERHYKNLSKKYQSITYTFSQECSTLFDEYTLPQLFDSSKGHPPIIKRYLGGDISIETLTILDMIFGFCAKIDTKLSDPVWETVSFKVKKYRPFINIDITKCKSILRDIIHA</sequence>
<dbReference type="Pfam" id="PF08994">
    <property type="entry name" value="T4_Gp59_C"/>
    <property type="match status" value="1"/>
</dbReference>
<protein>
    <recommendedName>
        <fullName evidence="5">Loader of DNA helicase</fullName>
    </recommendedName>
</protein>
<feature type="domain" description="Bacteriophage T4 Gp59 helicase assembly protein N-terminal" evidence="1">
    <location>
        <begin position="4"/>
        <end position="84"/>
    </location>
</feature>
<evidence type="ECO:0000259" key="2">
    <source>
        <dbReference type="Pfam" id="PF08994"/>
    </source>
</evidence>
<dbReference type="Pfam" id="PF08993">
    <property type="entry name" value="T4_Gp59_N"/>
    <property type="match status" value="1"/>
</dbReference>
<name>A0A7D5JK45_9CAUD</name>
<dbReference type="EMBL" id="MT586120">
    <property type="protein sequence ID" value="QLF86322.1"/>
    <property type="molecule type" value="Genomic_DNA"/>
</dbReference>
<dbReference type="HAMAP" id="MF_04156">
    <property type="entry name" value="HELIC_LOADER_T4"/>
    <property type="match status" value="1"/>
</dbReference>
<accession>A0A7D5JK45</accession>